<evidence type="ECO:0000313" key="1">
    <source>
        <dbReference type="EMBL" id="EHB62695.1"/>
    </source>
</evidence>
<dbReference type="RefSeq" id="WP_007131101.1">
    <property type="nucleotide sequence ID" value="NZ_AGIP01000009.1"/>
</dbReference>
<reference evidence="1 2" key="1">
    <citation type="submission" date="2011-09" db="EMBL/GenBank/DDBJ databases">
        <title>The draft genome of Paenibacillus lactis 154.</title>
        <authorList>
            <consortium name="US DOE Joint Genome Institute (JGI-PGF)"/>
            <person name="Lucas S."/>
            <person name="Han J."/>
            <person name="Lapidus A."/>
            <person name="Cheng J.-F."/>
            <person name="Goodwin L."/>
            <person name="Pitluck S."/>
            <person name="Peters L."/>
            <person name="Land M.L."/>
            <person name="Hauser L."/>
            <person name="Siebers A."/>
            <person name="Thelen M."/>
            <person name="Hugenholtz P."/>
            <person name="Allgaier M."/>
            <person name="Woyke T.J."/>
        </authorList>
    </citation>
    <scope>NUCLEOTIDE SEQUENCE [LARGE SCALE GENOMIC DNA]</scope>
    <source>
        <strain evidence="1 2">154</strain>
    </source>
</reference>
<dbReference type="Proteomes" id="UP000003891">
    <property type="component" value="Unassembled WGS sequence"/>
</dbReference>
<name>G4HIX7_9BACL</name>
<sequence length="62" mass="6921">MNINNQLNELFGQWRMHDACTEGIFIPDGYVDEEAWSGATLKLMILLKEVNSSVAGWVCSSS</sequence>
<organism evidence="1 2">
    <name type="scientific">Paenibacillus lactis 154</name>
    <dbReference type="NCBI Taxonomy" id="743719"/>
    <lineage>
        <taxon>Bacteria</taxon>
        <taxon>Bacillati</taxon>
        <taxon>Bacillota</taxon>
        <taxon>Bacilli</taxon>
        <taxon>Bacillales</taxon>
        <taxon>Paenibacillaceae</taxon>
        <taxon>Paenibacillus</taxon>
    </lineage>
</organism>
<accession>G4HIX7</accession>
<gene>
    <name evidence="1" type="ORF">PaelaDRAFT_3938</name>
</gene>
<dbReference type="EMBL" id="AGIP01000009">
    <property type="protein sequence ID" value="EHB62695.1"/>
    <property type="molecule type" value="Genomic_DNA"/>
</dbReference>
<dbReference type="PATRIC" id="fig|743719.3.peg.3993"/>
<dbReference type="STRING" id="743719.PaelaDRAFT_3938"/>
<evidence type="ECO:0000313" key="2">
    <source>
        <dbReference type="Proteomes" id="UP000003891"/>
    </source>
</evidence>
<dbReference type="AlphaFoldDB" id="G4HIX7"/>
<protein>
    <submittedName>
        <fullName evidence="1">Uncharacterized protein</fullName>
    </submittedName>
</protein>
<proteinExistence type="predicted"/>